<accession>A0A4Y8CP55</accession>
<comment type="caution">
    <text evidence="1">The sequence shown here is derived from an EMBL/GenBank/DDBJ whole genome shotgun (WGS) entry which is preliminary data.</text>
</comment>
<reference evidence="1 2" key="1">
    <citation type="submission" date="2017-11" db="EMBL/GenBank/DDBJ databases">
        <title>Comparative genomics of Botrytis spp.</title>
        <authorList>
            <person name="Valero-Jimenez C.A."/>
            <person name="Tapia P."/>
            <person name="Veloso J."/>
            <person name="Silva-Moreno E."/>
            <person name="Staats M."/>
            <person name="Valdes J.H."/>
            <person name="Van Kan J.A.L."/>
        </authorList>
    </citation>
    <scope>NUCLEOTIDE SEQUENCE [LARGE SCALE GENOMIC DNA]</scope>
    <source>
        <strain evidence="1 2">MUCL2830</strain>
    </source>
</reference>
<dbReference type="AlphaFoldDB" id="A0A4Y8CP55"/>
<protein>
    <submittedName>
        <fullName evidence="1">Uncharacterized protein</fullName>
    </submittedName>
</protein>
<proteinExistence type="predicted"/>
<gene>
    <name evidence="1" type="ORF">BOTCAL_0481g00040</name>
</gene>
<evidence type="ECO:0000313" key="2">
    <source>
        <dbReference type="Proteomes" id="UP000297299"/>
    </source>
</evidence>
<organism evidence="1 2">
    <name type="scientific">Botryotinia calthae</name>
    <dbReference type="NCBI Taxonomy" id="38488"/>
    <lineage>
        <taxon>Eukaryota</taxon>
        <taxon>Fungi</taxon>
        <taxon>Dikarya</taxon>
        <taxon>Ascomycota</taxon>
        <taxon>Pezizomycotina</taxon>
        <taxon>Leotiomycetes</taxon>
        <taxon>Helotiales</taxon>
        <taxon>Sclerotiniaceae</taxon>
        <taxon>Botryotinia</taxon>
    </lineage>
</organism>
<dbReference type="Proteomes" id="UP000297299">
    <property type="component" value="Unassembled WGS sequence"/>
</dbReference>
<name>A0A4Y8CP55_9HELO</name>
<evidence type="ECO:0000313" key="1">
    <source>
        <dbReference type="EMBL" id="TEY38629.1"/>
    </source>
</evidence>
<sequence length="83" mass="9335">MPEFRVKTHIFDACLSWLEEIKVDVIVSVPFHSVGETDAMFIHGSIQVVTLGFFPSTGKWEKDTMSDGHIILVNPTNQIVIFS</sequence>
<dbReference type="EMBL" id="PHWZ01000480">
    <property type="protein sequence ID" value="TEY38629.1"/>
    <property type="molecule type" value="Genomic_DNA"/>
</dbReference>
<keyword evidence="2" id="KW-1185">Reference proteome</keyword>